<keyword evidence="2" id="KW-1185">Reference proteome</keyword>
<reference evidence="1" key="1">
    <citation type="submission" date="2023-05" db="EMBL/GenBank/DDBJ databases">
        <authorList>
            <person name="Stuckert A."/>
        </authorList>
    </citation>
    <scope>NUCLEOTIDE SEQUENCE</scope>
</reference>
<comment type="caution">
    <text evidence="1">The sequence shown here is derived from an EMBL/GenBank/DDBJ whole genome shotgun (WGS) entry which is preliminary data.</text>
</comment>
<evidence type="ECO:0000313" key="2">
    <source>
        <dbReference type="Proteomes" id="UP001162483"/>
    </source>
</evidence>
<proteinExistence type="predicted"/>
<feature type="non-terminal residue" evidence="1">
    <location>
        <position position="78"/>
    </location>
</feature>
<organism evidence="1 2">
    <name type="scientific">Staurois parvus</name>
    <dbReference type="NCBI Taxonomy" id="386267"/>
    <lineage>
        <taxon>Eukaryota</taxon>
        <taxon>Metazoa</taxon>
        <taxon>Chordata</taxon>
        <taxon>Craniata</taxon>
        <taxon>Vertebrata</taxon>
        <taxon>Euteleostomi</taxon>
        <taxon>Amphibia</taxon>
        <taxon>Batrachia</taxon>
        <taxon>Anura</taxon>
        <taxon>Neobatrachia</taxon>
        <taxon>Ranoidea</taxon>
        <taxon>Ranidae</taxon>
        <taxon>Staurois</taxon>
    </lineage>
</organism>
<name>A0ABN9DAE5_9NEOB</name>
<dbReference type="Proteomes" id="UP001162483">
    <property type="component" value="Unassembled WGS sequence"/>
</dbReference>
<evidence type="ECO:0000313" key="1">
    <source>
        <dbReference type="EMBL" id="CAI9568186.1"/>
    </source>
</evidence>
<gene>
    <name evidence="1" type="ORF">SPARVUS_LOCUS6657634</name>
</gene>
<dbReference type="EMBL" id="CATNWA010014151">
    <property type="protein sequence ID" value="CAI9568186.1"/>
    <property type="molecule type" value="Genomic_DNA"/>
</dbReference>
<protein>
    <submittedName>
        <fullName evidence="1">Uncharacterized protein</fullName>
    </submittedName>
</protein>
<sequence>MGPPTDPGPSGSARVSKWPVRPWLWVYSARVPQWSVRPWQEMNGSDHPRLIFECWVGTSERKSHNNTSVSWISNHVWL</sequence>
<accession>A0ABN9DAE5</accession>